<evidence type="ECO:0000313" key="3">
    <source>
        <dbReference type="Proteomes" id="UP001140206"/>
    </source>
</evidence>
<dbReference type="InterPro" id="IPR026960">
    <property type="entry name" value="RVT-Znf"/>
</dbReference>
<dbReference type="Pfam" id="PF13966">
    <property type="entry name" value="zf-RVT"/>
    <property type="match status" value="1"/>
</dbReference>
<evidence type="ECO:0000313" key="2">
    <source>
        <dbReference type="EMBL" id="KAJ4765864.1"/>
    </source>
</evidence>
<dbReference type="GO" id="GO:0003964">
    <property type="term" value="F:RNA-directed DNA polymerase activity"/>
    <property type="evidence" value="ECO:0007669"/>
    <property type="project" value="UniProtKB-KW"/>
</dbReference>
<dbReference type="AlphaFoldDB" id="A0AAV8DG64"/>
<dbReference type="Proteomes" id="UP001140206">
    <property type="component" value="Chromosome 4"/>
</dbReference>
<evidence type="ECO:0000259" key="1">
    <source>
        <dbReference type="PROSITE" id="PS50878"/>
    </source>
</evidence>
<comment type="caution">
    <text evidence="2">The sequence shown here is derived from an EMBL/GenBank/DDBJ whole genome shotgun (WGS) entry which is preliminary data.</text>
</comment>
<dbReference type="PANTHER" id="PTHR33116:SF78">
    <property type="entry name" value="OS12G0587133 PROTEIN"/>
    <property type="match status" value="1"/>
</dbReference>
<sequence length="512" mass="58639">MINSVALAVDFSISSKLTYPFHLLQYADDTLLFSTTKGNALQSLSLVLNTFSRISGIEINWSKTSFVPFNIQPHELQQIATVLNCAQTTLPLVYLGLPLTAKKPSRVCFQVLIDKVNLKLASWKSALLSRAGRIVLASSVLSSIPIYFMSVFQLPAWVIKAIDKVRRIFIWQGTTGKGLPLLSWSRVCLPKNLGGFGLIDLRLQNIALLLRWLWRLYSQPSSLWSMVAKLLFAKRNNSTPPLGWNSNGSFFWRQLGALRFYFQISTRIELCNGNNTLFWFDNWGGTNLCFFQHPNCVQNSSFLTVRTARRNWFNLFPAPMTQGHDLLFRQLHGVRLTQGMDKFVWKWSSDGKYSSSTTYEAFISAGKVQFYLKNLWQLRIPPNVKTFLLLLAHDRLLTQCQLLKRNIVFQPHCHLCQHDILETAEHLFCSCPFSASLWSSLALDNIALLGVQHLLQYVCSLNRNDVTSVRLATALWSLWLERNNRIFRNSTRTVQGVHDWLVQEAALFYKFT</sequence>
<protein>
    <submittedName>
        <fullName evidence="2">RNA-directed DNA polymerase (Reverse transcriptase)-related family protein</fullName>
    </submittedName>
</protein>
<keyword evidence="2" id="KW-0548">Nucleotidyltransferase</keyword>
<keyword evidence="2" id="KW-0808">Transferase</keyword>
<dbReference type="EMBL" id="JAMFTS010000004">
    <property type="protein sequence ID" value="KAJ4765864.1"/>
    <property type="molecule type" value="Genomic_DNA"/>
</dbReference>
<dbReference type="PROSITE" id="PS50878">
    <property type="entry name" value="RT_POL"/>
    <property type="match status" value="1"/>
</dbReference>
<reference evidence="2" key="1">
    <citation type="submission" date="2022-08" db="EMBL/GenBank/DDBJ databases">
        <authorList>
            <person name="Marques A."/>
        </authorList>
    </citation>
    <scope>NUCLEOTIDE SEQUENCE</scope>
    <source>
        <strain evidence="2">RhyPub2mFocal</strain>
        <tissue evidence="2">Leaves</tissue>
    </source>
</reference>
<name>A0AAV8DG64_9POAL</name>
<feature type="domain" description="Reverse transcriptase" evidence="1">
    <location>
        <begin position="1"/>
        <end position="99"/>
    </location>
</feature>
<keyword evidence="3" id="KW-1185">Reference proteome</keyword>
<accession>A0AAV8DG64</accession>
<gene>
    <name evidence="2" type="ORF">LUZ62_076239</name>
</gene>
<dbReference type="SUPFAM" id="SSF56672">
    <property type="entry name" value="DNA/RNA polymerases"/>
    <property type="match status" value="1"/>
</dbReference>
<keyword evidence="2" id="KW-0695">RNA-directed DNA polymerase</keyword>
<dbReference type="InterPro" id="IPR043502">
    <property type="entry name" value="DNA/RNA_pol_sf"/>
</dbReference>
<dbReference type="PANTHER" id="PTHR33116">
    <property type="entry name" value="REVERSE TRANSCRIPTASE ZINC-BINDING DOMAIN-CONTAINING PROTEIN-RELATED-RELATED"/>
    <property type="match status" value="1"/>
</dbReference>
<proteinExistence type="predicted"/>
<organism evidence="2 3">
    <name type="scientific">Rhynchospora pubera</name>
    <dbReference type="NCBI Taxonomy" id="906938"/>
    <lineage>
        <taxon>Eukaryota</taxon>
        <taxon>Viridiplantae</taxon>
        <taxon>Streptophyta</taxon>
        <taxon>Embryophyta</taxon>
        <taxon>Tracheophyta</taxon>
        <taxon>Spermatophyta</taxon>
        <taxon>Magnoliopsida</taxon>
        <taxon>Liliopsida</taxon>
        <taxon>Poales</taxon>
        <taxon>Cyperaceae</taxon>
        <taxon>Cyperoideae</taxon>
        <taxon>Rhynchosporeae</taxon>
        <taxon>Rhynchospora</taxon>
    </lineage>
</organism>
<dbReference type="InterPro" id="IPR000477">
    <property type="entry name" value="RT_dom"/>
</dbReference>